<dbReference type="Pfam" id="PF20620">
    <property type="entry name" value="DUF6805"/>
    <property type="match status" value="1"/>
</dbReference>
<dbReference type="InterPro" id="IPR046544">
    <property type="entry name" value="GH146_SB_dom"/>
</dbReference>
<keyword evidence="1" id="KW-0732">Signal</keyword>
<dbReference type="RefSeq" id="WP_154534625.1">
    <property type="nucleotide sequence ID" value="NZ_VUNG01000026.1"/>
</dbReference>
<comment type="caution">
    <text evidence="6">The sequence shown here is derived from an EMBL/GenBank/DDBJ whole genome shotgun (WGS) entry which is preliminary data.</text>
</comment>
<feature type="domain" description="DUF4986" evidence="3">
    <location>
        <begin position="582"/>
        <end position="668"/>
    </location>
</feature>
<proteinExistence type="predicted"/>
<feature type="domain" description="Non-reducing end beta-L-arabinofuranosidase-like GH127 catalytic" evidence="2">
    <location>
        <begin position="36"/>
        <end position="435"/>
    </location>
</feature>
<dbReference type="Pfam" id="PF16375">
    <property type="entry name" value="DUF4986"/>
    <property type="match status" value="1"/>
</dbReference>
<feature type="signal peptide" evidence="1">
    <location>
        <begin position="1"/>
        <end position="23"/>
    </location>
</feature>
<feature type="chain" id="PRO_5029524318" evidence="1">
    <location>
        <begin position="24"/>
        <end position="839"/>
    </location>
</feature>
<evidence type="ECO:0000313" key="6">
    <source>
        <dbReference type="EMBL" id="MST85039.1"/>
    </source>
</evidence>
<keyword evidence="6" id="KW-0378">Hydrolase</keyword>
<keyword evidence="7" id="KW-1185">Reference proteome</keyword>
<dbReference type="SUPFAM" id="SSF48208">
    <property type="entry name" value="Six-hairpin glycosidases"/>
    <property type="match status" value="1"/>
</dbReference>
<dbReference type="PANTHER" id="PTHR31151">
    <property type="entry name" value="PROLINE-TRNA LIGASE (DUF1680)"/>
    <property type="match status" value="1"/>
</dbReference>
<dbReference type="InterPro" id="IPR012878">
    <property type="entry name" value="Beta-AFase-like_GH127_cat"/>
</dbReference>
<protein>
    <submittedName>
        <fullName evidence="6">Glycosyl hydrolase</fullName>
    </submittedName>
</protein>
<reference evidence="6 7" key="1">
    <citation type="submission" date="2019-08" db="EMBL/GenBank/DDBJ databases">
        <title>In-depth cultivation of the pig gut microbiome towards novel bacterial diversity and tailored functional studies.</title>
        <authorList>
            <person name="Wylensek D."/>
            <person name="Hitch T.C.A."/>
            <person name="Clavel T."/>
        </authorList>
    </citation>
    <scope>NUCLEOTIDE SEQUENCE [LARGE SCALE GENOMIC DNA]</scope>
    <source>
        <strain evidence="6 7">LKV-178-WT-2A</strain>
    </source>
</reference>
<feature type="domain" description="Glycoside hydrolase GH146 substrate-binding" evidence="4">
    <location>
        <begin position="690"/>
        <end position="834"/>
    </location>
</feature>
<dbReference type="EMBL" id="VUNG01000026">
    <property type="protein sequence ID" value="MST85039.1"/>
    <property type="molecule type" value="Genomic_DNA"/>
</dbReference>
<evidence type="ECO:0000259" key="2">
    <source>
        <dbReference type="Pfam" id="PF07944"/>
    </source>
</evidence>
<feature type="domain" description="Non-reducing end beta-L-arabinofuranosidase-like GH127 middle" evidence="5">
    <location>
        <begin position="447"/>
        <end position="539"/>
    </location>
</feature>
<gene>
    <name evidence="6" type="ORF">FYJ73_10270</name>
</gene>
<dbReference type="GO" id="GO:0005975">
    <property type="term" value="P:carbohydrate metabolic process"/>
    <property type="evidence" value="ECO:0007669"/>
    <property type="project" value="InterPro"/>
</dbReference>
<evidence type="ECO:0000259" key="4">
    <source>
        <dbReference type="Pfam" id="PF20620"/>
    </source>
</evidence>
<dbReference type="AlphaFoldDB" id="A0A7K0KGP3"/>
<sequence>MKHNLLFALTASMLMTTSTKGLAQELIYPHHFNLSQVTLLDSPMKQAMDLNIRVLLDYDADRLLTPFVRQAGLTTGRYTNWLQLHPNFKNWGGNGFDLSGHVGGHYLSALAMAYAACQDKQTRALLKSRLDYMLSVLKDCQDVYQHDKTGMKGFLGGQPINEVWRELYQGNAKAFDPVRGWVPFYCEHKVMAGLRDAYLYTGNKTAKEMYRKMADWTVALIRHLSTEQMQSILNTEQGGMNEVLADAYTIFGNKKYLEAAKAFSHQKMVDGMQTLNTTFLDNRHANTQVPKYIGFERIAEMSPADKRYAKAAQNFWDDVANYRTTCIGGNSVEEHFLSKANSNRYIDRADGPESCNSNNMLKLSEILADRTHDARYADFYEYTTLNHILSTQDPKTGGYVYFTTLRPQGYRIYSQVNKGMWCCVGTGMENHSKYGQFVYTHDADSVLYVNLFTPSHLSDRRFDLTQTTSYPYSQQTTLTINRDGKFTLAIRHPWWTTTDFRITVNGEPQTLKTTVGQASYVKLHRQWKAGDKVEVDLPMQMRVVTCPNLPDYVAFEYGPVLLAAKTTACDKADADATGLSYEKLKNEYAGEGRMDHAPGAVGKSLPLTTAPLLIGNRSEVLSRVGKGKPSTLCFPLDVSRPGVTGYHWTRLMLQPFATIHHARYMCYWYQQTPEGYAHSDMAETERKAEALAKRTIDFVSPGEQQNEAGHEYNYSTDSHAGSFRDETYRDAQRGGHVQYTLFNAPENTDSLAIRCRFTTADKGRQTTLTVNGVTIANIVIPEKTEGETNGFFDVEYPLPASLLRNKQGKATAKFVVRLSADGTTPNPGWYGLRLVRTNK</sequence>
<dbReference type="InterPro" id="IPR049046">
    <property type="entry name" value="Beta-AFase-like_GH127_middle"/>
</dbReference>
<dbReference type="Pfam" id="PF07944">
    <property type="entry name" value="Beta-AFase-like_GH127_cat"/>
    <property type="match status" value="1"/>
</dbReference>
<dbReference type="Pfam" id="PF20736">
    <property type="entry name" value="Glyco_hydro127M"/>
    <property type="match status" value="1"/>
</dbReference>
<evidence type="ECO:0000259" key="5">
    <source>
        <dbReference type="Pfam" id="PF20736"/>
    </source>
</evidence>
<dbReference type="PANTHER" id="PTHR31151:SF0">
    <property type="entry name" value="PROLINE-TRNA LIGASE (DUF1680)"/>
    <property type="match status" value="1"/>
</dbReference>
<dbReference type="Proteomes" id="UP000438914">
    <property type="component" value="Unassembled WGS sequence"/>
</dbReference>
<evidence type="ECO:0000259" key="3">
    <source>
        <dbReference type="Pfam" id="PF16375"/>
    </source>
</evidence>
<dbReference type="GO" id="GO:0016787">
    <property type="term" value="F:hydrolase activity"/>
    <property type="evidence" value="ECO:0007669"/>
    <property type="project" value="UniProtKB-KW"/>
</dbReference>
<evidence type="ECO:0000313" key="7">
    <source>
        <dbReference type="Proteomes" id="UP000438914"/>
    </source>
</evidence>
<dbReference type="InterPro" id="IPR008928">
    <property type="entry name" value="6-hairpin_glycosidase_sf"/>
</dbReference>
<organism evidence="6 7">
    <name type="scientific">Hallella mizrahii</name>
    <dbReference type="NCBI Taxonomy" id="2606637"/>
    <lineage>
        <taxon>Bacteria</taxon>
        <taxon>Pseudomonadati</taxon>
        <taxon>Bacteroidota</taxon>
        <taxon>Bacteroidia</taxon>
        <taxon>Bacteroidales</taxon>
        <taxon>Prevotellaceae</taxon>
        <taxon>Hallella</taxon>
    </lineage>
</organism>
<accession>A0A7K0KGP3</accession>
<dbReference type="InterPro" id="IPR032275">
    <property type="entry name" value="DUF4986"/>
</dbReference>
<name>A0A7K0KGP3_9BACT</name>
<evidence type="ECO:0000256" key="1">
    <source>
        <dbReference type="SAM" id="SignalP"/>
    </source>
</evidence>